<name>A0A8S5TTU3_9CAUD</name>
<evidence type="ECO:0000313" key="1">
    <source>
        <dbReference type="EMBL" id="DAF85622.1"/>
    </source>
</evidence>
<protein>
    <submittedName>
        <fullName evidence="1">Uncharacterized protein</fullName>
    </submittedName>
</protein>
<proteinExistence type="predicted"/>
<dbReference type="EMBL" id="BK015927">
    <property type="protein sequence ID" value="DAF85622.1"/>
    <property type="molecule type" value="Genomic_DNA"/>
</dbReference>
<organism evidence="1">
    <name type="scientific">Siphoviridae sp. ct5jB2</name>
    <dbReference type="NCBI Taxonomy" id="2825337"/>
    <lineage>
        <taxon>Viruses</taxon>
        <taxon>Duplodnaviria</taxon>
        <taxon>Heunggongvirae</taxon>
        <taxon>Uroviricota</taxon>
        <taxon>Caudoviricetes</taxon>
    </lineage>
</organism>
<reference evidence="1" key="1">
    <citation type="journal article" date="2021" name="Proc. Natl. Acad. Sci. U.S.A.">
        <title>A Catalog of Tens of Thousands of Viruses from Human Metagenomes Reveals Hidden Associations with Chronic Diseases.</title>
        <authorList>
            <person name="Tisza M.J."/>
            <person name="Buck C.B."/>
        </authorList>
    </citation>
    <scope>NUCLEOTIDE SEQUENCE</scope>
    <source>
        <strain evidence="1">Ct5jB2</strain>
    </source>
</reference>
<sequence>MEDSIALRMKLVKLILAINQKAIRVRYHQYL</sequence>
<accession>A0A8S5TTU3</accession>